<evidence type="ECO:0000256" key="6">
    <source>
        <dbReference type="ARBA" id="ARBA00023136"/>
    </source>
</evidence>
<comment type="subcellular location">
    <subcellularLocation>
        <location evidence="1">Membrane</location>
        <topology evidence="1">Multi-pass membrane protein</topology>
    </subcellularLocation>
</comment>
<feature type="transmembrane region" description="Helical" evidence="8">
    <location>
        <begin position="77"/>
        <end position="100"/>
    </location>
</feature>
<feature type="transmembrane region" description="Helical" evidence="8">
    <location>
        <begin position="182"/>
        <end position="201"/>
    </location>
</feature>
<feature type="transmembrane region" description="Helical" evidence="8">
    <location>
        <begin position="369"/>
        <end position="391"/>
    </location>
</feature>
<organism evidence="9 10">
    <name type="scientific">Antrodiella citrinella</name>
    <dbReference type="NCBI Taxonomy" id="2447956"/>
    <lineage>
        <taxon>Eukaryota</taxon>
        <taxon>Fungi</taxon>
        <taxon>Dikarya</taxon>
        <taxon>Basidiomycota</taxon>
        <taxon>Agaricomycotina</taxon>
        <taxon>Agaricomycetes</taxon>
        <taxon>Polyporales</taxon>
        <taxon>Steccherinaceae</taxon>
        <taxon>Antrodiella</taxon>
    </lineage>
</organism>
<evidence type="ECO:0000256" key="1">
    <source>
        <dbReference type="ARBA" id="ARBA00004141"/>
    </source>
</evidence>
<accession>A0A4S4MZ64</accession>
<evidence type="ECO:0000256" key="7">
    <source>
        <dbReference type="PIRNR" id="PIRNR002744"/>
    </source>
</evidence>
<feature type="transmembrane region" description="Helical" evidence="8">
    <location>
        <begin position="149"/>
        <end position="170"/>
    </location>
</feature>
<feature type="transmembrane region" description="Helical" evidence="8">
    <location>
        <begin position="106"/>
        <end position="128"/>
    </location>
</feature>
<dbReference type="Pfam" id="PF02133">
    <property type="entry name" value="Transp_cyt_pur"/>
    <property type="match status" value="2"/>
</dbReference>
<feature type="transmembrane region" description="Helical" evidence="8">
    <location>
        <begin position="234"/>
        <end position="254"/>
    </location>
</feature>
<evidence type="ECO:0000256" key="5">
    <source>
        <dbReference type="ARBA" id="ARBA00022989"/>
    </source>
</evidence>
<protein>
    <recommendedName>
        <fullName evidence="11">Purine-cytosine permease</fullName>
    </recommendedName>
</protein>
<comment type="similarity">
    <text evidence="2 7">Belongs to the purine-cytosine permease (2.A.39) family.</text>
</comment>
<keyword evidence="10" id="KW-1185">Reference proteome</keyword>
<dbReference type="InterPro" id="IPR026030">
    <property type="entry name" value="Pur-cyt_permease_Fcy2/21/22"/>
</dbReference>
<evidence type="ECO:0000256" key="3">
    <source>
        <dbReference type="ARBA" id="ARBA00022448"/>
    </source>
</evidence>
<feature type="transmembrane region" description="Helical" evidence="8">
    <location>
        <begin position="439"/>
        <end position="457"/>
    </location>
</feature>
<feature type="transmembrane region" description="Helical" evidence="8">
    <location>
        <begin position="332"/>
        <end position="357"/>
    </location>
</feature>
<dbReference type="GO" id="GO:0005886">
    <property type="term" value="C:plasma membrane"/>
    <property type="evidence" value="ECO:0007669"/>
    <property type="project" value="TreeGrafter"/>
</dbReference>
<dbReference type="Gene3D" id="1.10.4160.10">
    <property type="entry name" value="Hydantoin permease"/>
    <property type="match status" value="1"/>
</dbReference>
<keyword evidence="3 7" id="KW-0813">Transport</keyword>
<dbReference type="PIRSF" id="PIRSF002744">
    <property type="entry name" value="Pur-cyt_permease"/>
    <property type="match status" value="1"/>
</dbReference>
<name>A0A4S4MZ64_9APHY</name>
<gene>
    <name evidence="9" type="ORF">EUX98_g2368</name>
</gene>
<keyword evidence="5 8" id="KW-1133">Transmembrane helix</keyword>
<feature type="transmembrane region" description="Helical" evidence="8">
    <location>
        <begin position="397"/>
        <end position="418"/>
    </location>
</feature>
<evidence type="ECO:0000313" key="9">
    <source>
        <dbReference type="EMBL" id="THH31816.1"/>
    </source>
</evidence>
<evidence type="ECO:0000256" key="4">
    <source>
        <dbReference type="ARBA" id="ARBA00022692"/>
    </source>
</evidence>
<dbReference type="AlphaFoldDB" id="A0A4S4MZ64"/>
<feature type="transmembrane region" description="Helical" evidence="8">
    <location>
        <begin position="275"/>
        <end position="298"/>
    </location>
</feature>
<sequence>MATTEKKPRSPLFSSSDEKVSEAEVFVVDRQPSTWSSKAEDVFHRLTIWLSRWGVETHGITPVPEERRTDPRLYQIALIWFSANMNIVMFGTGAAGPAFFGLGIRSSVLTCLVVDSVTVAIPAMFAVFGPKLGTRAMVHSRFSWGYYGAIIPSILNILTNEGYLVLNAILGGQALAGVSDHLSTSIGIVIIGIISLAVTFCGYQVLHCLVAFIVMIGVGGKSLIQVPITDPVPIPTSAIFTYGATLAANVVSWAPLSPDYGVHHRGDASDWKIFFYVYCGFLFSMTPVHMLGATFAAASHSVPAWQAGLGNGNNVGGLVAAVLEPVGGFGKFLLVMLALATPSASAPTLYTVCTSFMTVSKVFAKIPRFLIAVLATAIAIPISIIGATRFYTTMVQILSFIGYWSAPWSAIVLTDHFLFRRTHWSTYAPLSAFDDPARLPRGYAAVAAFVVTIGVIVPCMQQTWWTGPIARAGAGDVGMLVGWFVAVGVYTGARWVEKRVWGVR</sequence>
<dbReference type="PANTHER" id="PTHR31806">
    <property type="entry name" value="PURINE-CYTOSINE PERMEASE FCY2-RELATED"/>
    <property type="match status" value="1"/>
</dbReference>
<dbReference type="EMBL" id="SGPM01000036">
    <property type="protein sequence ID" value="THH31816.1"/>
    <property type="molecule type" value="Genomic_DNA"/>
</dbReference>
<dbReference type="InterPro" id="IPR001248">
    <property type="entry name" value="Pur-cyt_permease"/>
</dbReference>
<dbReference type="GO" id="GO:0022857">
    <property type="term" value="F:transmembrane transporter activity"/>
    <property type="evidence" value="ECO:0007669"/>
    <property type="project" value="InterPro"/>
</dbReference>
<feature type="transmembrane region" description="Helical" evidence="8">
    <location>
        <begin position="477"/>
        <end position="496"/>
    </location>
</feature>
<feature type="transmembrane region" description="Helical" evidence="8">
    <location>
        <begin position="208"/>
        <end position="228"/>
    </location>
</feature>
<keyword evidence="6 7" id="KW-0472">Membrane</keyword>
<evidence type="ECO:0008006" key="11">
    <source>
        <dbReference type="Google" id="ProtNLM"/>
    </source>
</evidence>
<comment type="caution">
    <text evidence="9">The sequence shown here is derived from an EMBL/GenBank/DDBJ whole genome shotgun (WGS) entry which is preliminary data.</text>
</comment>
<proteinExistence type="inferred from homology"/>
<keyword evidence="4 8" id="KW-0812">Transmembrane</keyword>
<evidence type="ECO:0000313" key="10">
    <source>
        <dbReference type="Proteomes" id="UP000308730"/>
    </source>
</evidence>
<dbReference type="PANTHER" id="PTHR31806:SF5">
    <property type="entry name" value="PURINE-CYTOSINE PERMEASE FCY21"/>
    <property type="match status" value="1"/>
</dbReference>
<dbReference type="Proteomes" id="UP000308730">
    <property type="component" value="Unassembled WGS sequence"/>
</dbReference>
<evidence type="ECO:0000256" key="8">
    <source>
        <dbReference type="SAM" id="Phobius"/>
    </source>
</evidence>
<evidence type="ECO:0000256" key="2">
    <source>
        <dbReference type="ARBA" id="ARBA00008974"/>
    </source>
</evidence>
<reference evidence="9 10" key="1">
    <citation type="submission" date="2019-02" db="EMBL/GenBank/DDBJ databases">
        <title>Genome sequencing of the rare red list fungi Antrodiella citrinella (Flaviporus citrinellus).</title>
        <authorList>
            <person name="Buettner E."/>
            <person name="Kellner H."/>
        </authorList>
    </citation>
    <scope>NUCLEOTIDE SEQUENCE [LARGE SCALE GENOMIC DNA]</scope>
    <source>
        <strain evidence="9 10">DSM 108506</strain>
    </source>
</reference>
<dbReference type="OrthoDB" id="2116389at2759"/>